<feature type="non-terminal residue" evidence="2">
    <location>
        <position position="1"/>
    </location>
</feature>
<evidence type="ECO:0000259" key="1">
    <source>
        <dbReference type="Pfam" id="PF25470"/>
    </source>
</evidence>
<comment type="caution">
    <text evidence="2">The sequence shown here is derived from an EMBL/GenBank/DDBJ whole genome shotgun (WGS) entry which is preliminary data.</text>
</comment>
<reference evidence="2" key="1">
    <citation type="journal article" date="2014" name="Front. Microbiol.">
        <title>High frequency of phylogenetically diverse reductive dehalogenase-homologous genes in deep subseafloor sedimentary metagenomes.</title>
        <authorList>
            <person name="Kawai M."/>
            <person name="Futagami T."/>
            <person name="Toyoda A."/>
            <person name="Takaki Y."/>
            <person name="Nishi S."/>
            <person name="Hori S."/>
            <person name="Arai W."/>
            <person name="Tsubouchi T."/>
            <person name="Morono Y."/>
            <person name="Uchiyama I."/>
            <person name="Ito T."/>
            <person name="Fujiyama A."/>
            <person name="Inagaki F."/>
            <person name="Takami H."/>
        </authorList>
    </citation>
    <scope>NUCLEOTIDE SEQUENCE</scope>
    <source>
        <strain evidence="2">Expedition CK06-06</strain>
    </source>
</reference>
<dbReference type="AlphaFoldDB" id="X0WH90"/>
<dbReference type="Pfam" id="PF25470">
    <property type="entry name" value="DUF7901"/>
    <property type="match status" value="1"/>
</dbReference>
<evidence type="ECO:0000313" key="2">
    <source>
        <dbReference type="EMBL" id="GAG12061.1"/>
    </source>
</evidence>
<sequence>TETVTMVHGYSSNTFLYDGNTVPAAEAGSEALTIECQAAPPDLSIEVVGLGCDTAGGSTTCIVPASTQFTVTMNVDVLPPSTGDYDAFQGYLTHTAGLTWNDRPGATEIVWPDGMLPAESPGPGYYLGGDTTFMGPPSTHIGAILEVDYTCGGSTSSETVTMVHGPSNTYLQDSNGQPAAEAGSETLTIECTGAPPTEIKWLQRPDESDWGLDVGTLEPLAPLVLADDFLCEESGLITQIDFWASWYHDEPPFLDPNLVAFTLSLHS</sequence>
<protein>
    <recommendedName>
        <fullName evidence="1">DUF7901 domain-containing protein</fullName>
    </recommendedName>
</protein>
<dbReference type="InterPro" id="IPR057223">
    <property type="entry name" value="DUF7901"/>
</dbReference>
<feature type="domain" description="DUF7901" evidence="1">
    <location>
        <begin position="199"/>
        <end position="267"/>
    </location>
</feature>
<feature type="non-terminal residue" evidence="2">
    <location>
        <position position="267"/>
    </location>
</feature>
<gene>
    <name evidence="2" type="ORF">S01H1_41214</name>
</gene>
<proteinExistence type="predicted"/>
<name>X0WH90_9ZZZZ</name>
<accession>X0WH90</accession>
<organism evidence="2">
    <name type="scientific">marine sediment metagenome</name>
    <dbReference type="NCBI Taxonomy" id="412755"/>
    <lineage>
        <taxon>unclassified sequences</taxon>
        <taxon>metagenomes</taxon>
        <taxon>ecological metagenomes</taxon>
    </lineage>
</organism>
<dbReference type="EMBL" id="BARS01026131">
    <property type="protein sequence ID" value="GAG12061.1"/>
    <property type="molecule type" value="Genomic_DNA"/>
</dbReference>